<sequence>MGLDNICSLILQNQAGILKHALNHVKGFTSAWIIYTTTAHAGASSLVTLVQLQALGLIIALMEVCGDQS</sequence>
<comment type="caution">
    <text evidence="1">The sequence shown here is derived from an EMBL/GenBank/DDBJ whole genome shotgun (WGS) entry which is preliminary data.</text>
</comment>
<evidence type="ECO:0000313" key="2">
    <source>
        <dbReference type="Proteomes" id="UP001428341"/>
    </source>
</evidence>
<name>A0AAP0M9N8_9ROSI</name>
<organism evidence="1 2">
    <name type="scientific">Citrus x changshan-huyou</name>
    <dbReference type="NCBI Taxonomy" id="2935761"/>
    <lineage>
        <taxon>Eukaryota</taxon>
        <taxon>Viridiplantae</taxon>
        <taxon>Streptophyta</taxon>
        <taxon>Embryophyta</taxon>
        <taxon>Tracheophyta</taxon>
        <taxon>Spermatophyta</taxon>
        <taxon>Magnoliopsida</taxon>
        <taxon>eudicotyledons</taxon>
        <taxon>Gunneridae</taxon>
        <taxon>Pentapetalae</taxon>
        <taxon>rosids</taxon>
        <taxon>malvids</taxon>
        <taxon>Sapindales</taxon>
        <taxon>Rutaceae</taxon>
        <taxon>Aurantioideae</taxon>
        <taxon>Citrus</taxon>
    </lineage>
</organism>
<proteinExistence type="predicted"/>
<reference evidence="1 2" key="1">
    <citation type="submission" date="2024-05" db="EMBL/GenBank/DDBJ databases">
        <title>Haplotype-resolved chromosome-level genome assembly of Huyou (Citrus changshanensis).</title>
        <authorList>
            <person name="Miao C."/>
            <person name="Chen W."/>
            <person name="Wu Y."/>
            <person name="Wang L."/>
            <person name="Zhao S."/>
            <person name="Grierson D."/>
            <person name="Xu C."/>
            <person name="Chen K."/>
        </authorList>
    </citation>
    <scope>NUCLEOTIDE SEQUENCE [LARGE SCALE GENOMIC DNA]</scope>
    <source>
        <strain evidence="1">01-14</strain>
        <tissue evidence="1">Leaf</tissue>
    </source>
</reference>
<dbReference type="AlphaFoldDB" id="A0AAP0M9N8"/>
<evidence type="ECO:0000313" key="1">
    <source>
        <dbReference type="EMBL" id="KAK9201354.1"/>
    </source>
</evidence>
<protein>
    <submittedName>
        <fullName evidence="1">Uncharacterized protein</fullName>
    </submittedName>
</protein>
<accession>A0AAP0M9N8</accession>
<gene>
    <name evidence="1" type="ORF">WN944_016555</name>
</gene>
<dbReference type="EMBL" id="JBCGBO010000005">
    <property type="protein sequence ID" value="KAK9201354.1"/>
    <property type="molecule type" value="Genomic_DNA"/>
</dbReference>
<keyword evidence="2" id="KW-1185">Reference proteome</keyword>
<dbReference type="Proteomes" id="UP001428341">
    <property type="component" value="Unassembled WGS sequence"/>
</dbReference>